<gene>
    <name evidence="1" type="ORF">ACNJC6_02028</name>
</gene>
<reference evidence="1 2" key="1">
    <citation type="submission" date="2017-02" db="EMBL/GenBank/DDBJ databases">
        <authorList>
            <person name="Peterson S.W."/>
        </authorList>
    </citation>
    <scope>NUCLEOTIDE SEQUENCE [LARGE SCALE GENOMIC DNA]</scope>
    <source>
        <strain evidence="1">C6</strain>
    </source>
</reference>
<dbReference type="EMBL" id="FUUY01000006">
    <property type="protein sequence ID" value="SJX22386.1"/>
    <property type="molecule type" value="Genomic_DNA"/>
</dbReference>
<accession>A0A1R7QDZ7</accession>
<evidence type="ECO:0000313" key="2">
    <source>
        <dbReference type="Proteomes" id="UP000196240"/>
    </source>
</evidence>
<organism evidence="1 2">
    <name type="scientific">Acinetobacter johnsonii</name>
    <dbReference type="NCBI Taxonomy" id="40214"/>
    <lineage>
        <taxon>Bacteria</taxon>
        <taxon>Pseudomonadati</taxon>
        <taxon>Pseudomonadota</taxon>
        <taxon>Gammaproteobacteria</taxon>
        <taxon>Moraxellales</taxon>
        <taxon>Moraxellaceae</taxon>
        <taxon>Acinetobacter</taxon>
    </lineage>
</organism>
<proteinExistence type="predicted"/>
<sequence>MFFLPVTAGNVAKYLIDYADKLAISTGLPPLS</sequence>
<dbReference type="AlphaFoldDB" id="A0A1R7QDZ7"/>
<evidence type="ECO:0000313" key="1">
    <source>
        <dbReference type="EMBL" id="SJX22386.1"/>
    </source>
</evidence>
<name>A0A1R7QDZ7_ACIJO</name>
<dbReference type="Proteomes" id="UP000196240">
    <property type="component" value="Unassembled WGS sequence"/>
</dbReference>
<protein>
    <submittedName>
        <fullName evidence="1">Uncharacterized protein</fullName>
    </submittedName>
</protein>